<organism evidence="1 2">
    <name type="scientific">Catharanthus roseus</name>
    <name type="common">Madagascar periwinkle</name>
    <name type="synonym">Vinca rosea</name>
    <dbReference type="NCBI Taxonomy" id="4058"/>
    <lineage>
        <taxon>Eukaryota</taxon>
        <taxon>Viridiplantae</taxon>
        <taxon>Streptophyta</taxon>
        <taxon>Embryophyta</taxon>
        <taxon>Tracheophyta</taxon>
        <taxon>Spermatophyta</taxon>
        <taxon>Magnoliopsida</taxon>
        <taxon>eudicotyledons</taxon>
        <taxon>Gunneridae</taxon>
        <taxon>Pentapetalae</taxon>
        <taxon>asterids</taxon>
        <taxon>lamiids</taxon>
        <taxon>Gentianales</taxon>
        <taxon>Apocynaceae</taxon>
        <taxon>Rauvolfioideae</taxon>
        <taxon>Vinceae</taxon>
        <taxon>Catharanthinae</taxon>
        <taxon>Catharanthus</taxon>
    </lineage>
</organism>
<comment type="caution">
    <text evidence="1">The sequence shown here is derived from an EMBL/GenBank/DDBJ whole genome shotgun (WGS) entry which is preliminary data.</text>
</comment>
<evidence type="ECO:0000313" key="1">
    <source>
        <dbReference type="EMBL" id="KAI5649445.1"/>
    </source>
</evidence>
<accession>A0ACB9ZPB3</accession>
<dbReference type="Proteomes" id="UP001060085">
    <property type="component" value="Linkage Group LG08"/>
</dbReference>
<keyword evidence="2" id="KW-1185">Reference proteome</keyword>
<proteinExistence type="predicted"/>
<reference evidence="2" key="1">
    <citation type="journal article" date="2023" name="Nat. Plants">
        <title>Single-cell RNA sequencing provides a high-resolution roadmap for understanding the multicellular compartmentation of specialized metabolism.</title>
        <authorList>
            <person name="Sun S."/>
            <person name="Shen X."/>
            <person name="Li Y."/>
            <person name="Li Y."/>
            <person name="Wang S."/>
            <person name="Li R."/>
            <person name="Zhang H."/>
            <person name="Shen G."/>
            <person name="Guo B."/>
            <person name="Wei J."/>
            <person name="Xu J."/>
            <person name="St-Pierre B."/>
            <person name="Chen S."/>
            <person name="Sun C."/>
        </authorList>
    </citation>
    <scope>NUCLEOTIDE SEQUENCE [LARGE SCALE GENOMIC DNA]</scope>
</reference>
<gene>
    <name evidence="1" type="ORF">M9H77_35450</name>
</gene>
<protein>
    <submittedName>
        <fullName evidence="1">Uncharacterized protein</fullName>
    </submittedName>
</protein>
<dbReference type="EMBL" id="CM044708">
    <property type="protein sequence ID" value="KAI5649445.1"/>
    <property type="molecule type" value="Genomic_DNA"/>
</dbReference>
<name>A0ACB9ZPB3_CATRO</name>
<evidence type="ECO:0000313" key="2">
    <source>
        <dbReference type="Proteomes" id="UP001060085"/>
    </source>
</evidence>
<sequence>MRFSSAAGKSEQIKTHYRSFYTPNLKQHVMQRWGSTDKFRIPKMRSSEPSSDNRTPISLVKTGYRLPGHLPGLPCGQPQFRALPDYLLGDRPTVEHGVMST</sequence>